<name>A0A6M8BAX2_9ACTO</name>
<organism evidence="1 2">
    <name type="scientific">Actinomyces marmotae</name>
    <dbReference type="NCBI Taxonomy" id="2737173"/>
    <lineage>
        <taxon>Bacteria</taxon>
        <taxon>Bacillati</taxon>
        <taxon>Actinomycetota</taxon>
        <taxon>Actinomycetes</taxon>
        <taxon>Actinomycetales</taxon>
        <taxon>Actinomycetaceae</taxon>
        <taxon>Actinomyces</taxon>
    </lineage>
</organism>
<dbReference type="Proteomes" id="UP000504752">
    <property type="component" value="Chromosome"/>
</dbReference>
<protein>
    <submittedName>
        <fullName evidence="1">YbjN domain-containing protein</fullName>
    </submittedName>
</protein>
<dbReference type="AlphaFoldDB" id="A0A6M8BAX2"/>
<keyword evidence="2" id="KW-1185">Reference proteome</keyword>
<dbReference type="InterPro" id="IPR019660">
    <property type="entry name" value="Put_sensory_transdc_reg_YbjN"/>
</dbReference>
<dbReference type="EMBL" id="CP053642">
    <property type="protein sequence ID" value="QKD79955.1"/>
    <property type="molecule type" value="Genomic_DNA"/>
</dbReference>
<sequence length="158" mass="17420">MPSDSDPRTDTTVVAAPTPVSAERILEAAHRLGLRYFVDDEGDVGIPWRCVVVHVIFQDTRAVQLRGTWHRIADTEHLAALRSLVEDWNATRIGPKAFLTVGDGGIVRLHGEITYPLDAGMTDAQIDDFVFTGCRLIVALVREAEEVFPDSLRGSLEP</sequence>
<proteinExistence type="predicted"/>
<dbReference type="Pfam" id="PF10722">
    <property type="entry name" value="YbjN"/>
    <property type="match status" value="1"/>
</dbReference>
<evidence type="ECO:0000313" key="2">
    <source>
        <dbReference type="Proteomes" id="UP000504752"/>
    </source>
</evidence>
<reference evidence="1 2" key="1">
    <citation type="submission" date="2020-05" db="EMBL/GenBank/DDBJ databases">
        <title>Actinomyces sp. zg-325.</title>
        <authorList>
            <person name="Yang C."/>
        </authorList>
    </citation>
    <scope>NUCLEOTIDE SEQUENCE [LARGE SCALE GENOMIC DNA]</scope>
    <source>
        <strain evidence="2">zg-325</strain>
    </source>
</reference>
<accession>A0A6M8BAX2</accession>
<gene>
    <name evidence="1" type="ORF">HPC72_06665</name>
</gene>
<dbReference type="RefSeq" id="WP_159523933.1">
    <property type="nucleotide sequence ID" value="NZ_CP053642.1"/>
</dbReference>
<evidence type="ECO:0000313" key="1">
    <source>
        <dbReference type="EMBL" id="QKD79955.1"/>
    </source>
</evidence>
<dbReference type="KEGG" id="amam:HPC72_06665"/>